<proteinExistence type="predicted"/>
<dbReference type="AlphaFoldDB" id="A0A0K2VJV1"/>
<protein>
    <submittedName>
        <fullName evidence="1">Uncharacterized protein</fullName>
    </submittedName>
</protein>
<name>A0A0K2VJV1_LEPSM</name>
<sequence length="40" mass="4875">MIKSSDKRRELRKYKLQENQLHNRYLKLSAVSYVLPNLLK</sequence>
<organism evidence="1">
    <name type="scientific">Lepeophtheirus salmonis</name>
    <name type="common">Salmon louse</name>
    <name type="synonym">Caligus salmonis</name>
    <dbReference type="NCBI Taxonomy" id="72036"/>
    <lineage>
        <taxon>Eukaryota</taxon>
        <taxon>Metazoa</taxon>
        <taxon>Ecdysozoa</taxon>
        <taxon>Arthropoda</taxon>
        <taxon>Crustacea</taxon>
        <taxon>Multicrustacea</taxon>
        <taxon>Hexanauplia</taxon>
        <taxon>Copepoda</taxon>
        <taxon>Siphonostomatoida</taxon>
        <taxon>Caligidae</taxon>
        <taxon>Lepeophtheirus</taxon>
    </lineage>
</organism>
<reference evidence="1" key="1">
    <citation type="submission" date="2014-05" db="EMBL/GenBank/DDBJ databases">
        <authorList>
            <person name="Chronopoulou M."/>
        </authorList>
    </citation>
    <scope>NUCLEOTIDE SEQUENCE</scope>
    <source>
        <tissue evidence="1">Whole organism</tissue>
    </source>
</reference>
<accession>A0A0K2VJV1</accession>
<dbReference type="EMBL" id="HACA01033373">
    <property type="protein sequence ID" value="CDW50734.1"/>
    <property type="molecule type" value="Transcribed_RNA"/>
</dbReference>
<evidence type="ECO:0000313" key="1">
    <source>
        <dbReference type="EMBL" id="CDW50734.1"/>
    </source>
</evidence>